<accession>E2S9W8</accession>
<dbReference type="SUPFAM" id="SSF56784">
    <property type="entry name" value="HAD-like"/>
    <property type="match status" value="1"/>
</dbReference>
<dbReference type="eggNOG" id="COG0637">
    <property type="taxonomic scope" value="Bacteria"/>
</dbReference>
<sequence length="213" mass="22462">MTWPAAVLWDLDGTLADTEPLWMAAEHALAERFGRVWTEEDALALIGSDLMTAGEHLRRHFDADMTAAQIVDFLVQRVGAGLQDGVAWRPGAKELVTAFAAAKVPQALVTMSYAVLAEPIARQLPFAAVVTGDAVSRGKPHPEPYLTAAAQLGVDAAACLAIEDSVTGAASATAAGCEVLVVPHMVRVPDGPRRRTLPSLAGTTPDTLRTLFA</sequence>
<dbReference type="PANTHER" id="PTHR18901:SF38">
    <property type="entry name" value="PSEUDOURIDINE-5'-PHOSPHATASE"/>
    <property type="match status" value="1"/>
</dbReference>
<dbReference type="SFLD" id="SFLDG01129">
    <property type="entry name" value="C1.5:_HAD__Beta-PGM__Phosphata"/>
    <property type="match status" value="1"/>
</dbReference>
<name>E2S9W8_9ACTN</name>
<dbReference type="Pfam" id="PF00702">
    <property type="entry name" value="Hydrolase"/>
    <property type="match status" value="1"/>
</dbReference>
<dbReference type="EMBL" id="ACLF03000003">
    <property type="protein sequence ID" value="EFQ84042.1"/>
    <property type="molecule type" value="Genomic_DNA"/>
</dbReference>
<dbReference type="PANTHER" id="PTHR18901">
    <property type="entry name" value="2-DEOXYGLUCOSE-6-PHOSPHATE PHOSPHATASE 2"/>
    <property type="match status" value="1"/>
</dbReference>
<comment type="caution">
    <text evidence="1">The sequence shown here is derived from an EMBL/GenBank/DDBJ whole genome shotgun (WGS) entry which is preliminary data.</text>
</comment>
<dbReference type="GO" id="GO:0016787">
    <property type="term" value="F:hydrolase activity"/>
    <property type="evidence" value="ECO:0007669"/>
    <property type="project" value="UniProtKB-KW"/>
</dbReference>
<evidence type="ECO:0000313" key="1">
    <source>
        <dbReference type="EMBL" id="EFQ84042.1"/>
    </source>
</evidence>
<dbReference type="HOGENOM" id="CLU_045011_13_1_11"/>
<gene>
    <name evidence="1" type="ORF">HMPREF0063_10758</name>
</gene>
<protein>
    <submittedName>
        <fullName evidence="1">HAD hydrolase, family IA, variant 3</fullName>
    </submittedName>
</protein>
<dbReference type="Gene3D" id="3.40.50.1000">
    <property type="entry name" value="HAD superfamily/HAD-like"/>
    <property type="match status" value="1"/>
</dbReference>
<dbReference type="STRING" id="585531.HMPREF0063_10758"/>
<dbReference type="CDD" id="cd07505">
    <property type="entry name" value="HAD_BPGM-like"/>
    <property type="match status" value="1"/>
</dbReference>
<dbReference type="AlphaFoldDB" id="E2S9W8"/>
<dbReference type="OrthoDB" id="9797743at2"/>
<keyword evidence="1" id="KW-0378">Hydrolase</keyword>
<dbReference type="RefSeq" id="WP_007077780.1">
    <property type="nucleotide sequence ID" value="NZ_CM001024.1"/>
</dbReference>
<dbReference type="Proteomes" id="UP000003111">
    <property type="component" value="Unassembled WGS sequence"/>
</dbReference>
<dbReference type="InterPro" id="IPR006439">
    <property type="entry name" value="HAD-SF_hydro_IA"/>
</dbReference>
<reference evidence="1" key="1">
    <citation type="submission" date="2010-08" db="EMBL/GenBank/DDBJ databases">
        <authorList>
            <person name="Muzny D."/>
            <person name="Qin X."/>
            <person name="Buhay C."/>
            <person name="Dugan-Rocha S."/>
            <person name="Ding Y."/>
            <person name="Chen G."/>
            <person name="Hawes A."/>
            <person name="Holder M."/>
            <person name="Jhangiani S."/>
            <person name="Johnson A."/>
            <person name="Khan Z."/>
            <person name="Li Z."/>
            <person name="Liu W."/>
            <person name="Liu X."/>
            <person name="Perez L."/>
            <person name="Shen H."/>
            <person name="Wang Q."/>
            <person name="Watt J."/>
            <person name="Xi L."/>
            <person name="Xin Y."/>
            <person name="Zhou J."/>
            <person name="Deng J."/>
            <person name="Jiang H."/>
            <person name="Liu Y."/>
            <person name="Qu J."/>
            <person name="Song X.-Z."/>
            <person name="Zhang L."/>
            <person name="Villasana D."/>
            <person name="Johnson A."/>
            <person name="Liu J."/>
            <person name="Liyanage D."/>
            <person name="Lorensuhewa L."/>
            <person name="Robinson T."/>
            <person name="Song A."/>
            <person name="Song B.-B."/>
            <person name="Dinh H."/>
            <person name="Thornton R."/>
            <person name="Coyle M."/>
            <person name="Francisco L."/>
            <person name="Jackson L."/>
            <person name="Javaid M."/>
            <person name="Korchina V."/>
            <person name="Kovar C."/>
            <person name="Mata R."/>
            <person name="Mathew T."/>
            <person name="Ngo R."/>
            <person name="Nguyen L."/>
            <person name="Nguyen N."/>
            <person name="Okwuonu G."/>
            <person name="Ongeri F."/>
            <person name="Pham C."/>
            <person name="Simmons D."/>
            <person name="Wilczek-Boney K."/>
            <person name="Hale W."/>
            <person name="Jakkamsetti A."/>
            <person name="Pham P."/>
            <person name="Ruth R."/>
            <person name="San Lucas F."/>
            <person name="Warren J."/>
            <person name="Zhang J."/>
            <person name="Zhao Z."/>
            <person name="Zhou C."/>
            <person name="Zhu D."/>
            <person name="Lee S."/>
            <person name="Bess C."/>
            <person name="Blankenburg K."/>
            <person name="Forbes L."/>
            <person name="Fu Q."/>
            <person name="Gubbala S."/>
            <person name="Hirani K."/>
            <person name="Jayaseelan J.C."/>
            <person name="Lara F."/>
            <person name="Munidasa M."/>
            <person name="Palculict T."/>
            <person name="Patil S."/>
            <person name="Pu L.-L."/>
            <person name="Saada N."/>
            <person name="Tang L."/>
            <person name="Weissenberger G."/>
            <person name="Zhu Y."/>
            <person name="Hemphill L."/>
            <person name="Shang Y."/>
            <person name="Youmans B."/>
            <person name="Ayvaz T."/>
            <person name="Ross M."/>
            <person name="Santibanez J."/>
            <person name="Aqrawi P."/>
            <person name="Gross S."/>
            <person name="Joshi V."/>
            <person name="Fowler G."/>
            <person name="Nazareth L."/>
            <person name="Reid J."/>
            <person name="Worley K."/>
            <person name="Petrosino J."/>
            <person name="Highlander S."/>
            <person name="Gibbs R."/>
        </authorList>
    </citation>
    <scope>NUCLEOTIDE SEQUENCE [LARGE SCALE GENOMIC DNA]</scope>
    <source>
        <strain evidence="1">DSM 15272</strain>
    </source>
</reference>
<proteinExistence type="predicted"/>
<dbReference type="InterPro" id="IPR023198">
    <property type="entry name" value="PGP-like_dom2"/>
</dbReference>
<dbReference type="InterPro" id="IPR036412">
    <property type="entry name" value="HAD-like_sf"/>
</dbReference>
<dbReference type="Gene3D" id="1.10.150.240">
    <property type="entry name" value="Putative phosphatase, domain 2"/>
    <property type="match status" value="1"/>
</dbReference>
<organism evidence="1 2">
    <name type="scientific">Aeromicrobium marinum DSM 15272</name>
    <dbReference type="NCBI Taxonomy" id="585531"/>
    <lineage>
        <taxon>Bacteria</taxon>
        <taxon>Bacillati</taxon>
        <taxon>Actinomycetota</taxon>
        <taxon>Actinomycetes</taxon>
        <taxon>Propionibacteriales</taxon>
        <taxon>Nocardioidaceae</taxon>
        <taxon>Aeromicrobium</taxon>
    </lineage>
</organism>
<keyword evidence="2" id="KW-1185">Reference proteome</keyword>
<evidence type="ECO:0000313" key="2">
    <source>
        <dbReference type="Proteomes" id="UP000003111"/>
    </source>
</evidence>
<dbReference type="SFLD" id="SFLDS00003">
    <property type="entry name" value="Haloacid_Dehalogenase"/>
    <property type="match status" value="1"/>
</dbReference>
<dbReference type="NCBIfam" id="TIGR01509">
    <property type="entry name" value="HAD-SF-IA-v3"/>
    <property type="match status" value="1"/>
</dbReference>
<dbReference type="InterPro" id="IPR023214">
    <property type="entry name" value="HAD_sf"/>
</dbReference>